<comment type="caution">
    <text evidence="1">The sequence shown here is derived from an EMBL/GenBank/DDBJ whole genome shotgun (WGS) entry which is preliminary data.</text>
</comment>
<evidence type="ECO:0000313" key="2">
    <source>
        <dbReference type="Proteomes" id="UP000070263"/>
    </source>
</evidence>
<name>A0A133VLN0_9EURY</name>
<gene>
    <name evidence="1" type="ORF">AKJ51_01565</name>
</gene>
<evidence type="ECO:0000313" key="1">
    <source>
        <dbReference type="EMBL" id="KXB07339.1"/>
    </source>
</evidence>
<reference evidence="1 2" key="1">
    <citation type="journal article" date="2016" name="Sci. Rep.">
        <title>Metabolic traits of an uncultured archaeal lineage -MSBL1- from brine pools of the Red Sea.</title>
        <authorList>
            <person name="Mwirichia R."/>
            <person name="Alam I."/>
            <person name="Rashid M."/>
            <person name="Vinu M."/>
            <person name="Ba-Alawi W."/>
            <person name="Anthony Kamau A."/>
            <person name="Kamanda Ngugi D."/>
            <person name="Goker M."/>
            <person name="Klenk H.P."/>
            <person name="Bajic V."/>
            <person name="Stingl U."/>
        </authorList>
    </citation>
    <scope>NUCLEOTIDE SEQUENCE [LARGE SCALE GENOMIC DNA]</scope>
    <source>
        <strain evidence="1">SCGC-AAA382A20</strain>
    </source>
</reference>
<keyword evidence="2" id="KW-1185">Reference proteome</keyword>
<dbReference type="AlphaFoldDB" id="A0A133VLN0"/>
<proteinExistence type="predicted"/>
<protein>
    <submittedName>
        <fullName evidence="1">Uncharacterized protein</fullName>
    </submittedName>
</protein>
<accession>A0A133VLN0</accession>
<organism evidence="1 2">
    <name type="scientific">candidate division MSBL1 archaeon SCGC-AAA382A20</name>
    <dbReference type="NCBI Taxonomy" id="1698280"/>
    <lineage>
        <taxon>Archaea</taxon>
        <taxon>Methanobacteriati</taxon>
        <taxon>Methanobacteriota</taxon>
        <taxon>candidate division MSBL1</taxon>
    </lineage>
</organism>
<dbReference type="EMBL" id="LHYE01000010">
    <property type="protein sequence ID" value="KXB07339.1"/>
    <property type="molecule type" value="Genomic_DNA"/>
</dbReference>
<dbReference type="Proteomes" id="UP000070263">
    <property type="component" value="Unassembled WGS sequence"/>
</dbReference>
<sequence>MSAEAPGIETIFYAVKQIIAEKGYDENNKSQEFYLKATTFGKMMKGLSPHDKHNLLNRREITKFGNQLIKVALFWNSDKIYRSDIWNNGVMWQVQEVGESIAVKVKFTPRKVKN</sequence>